<feature type="binding site" evidence="13">
    <location>
        <position position="150"/>
    </location>
    <ligand>
        <name>substrate</name>
    </ligand>
</feature>
<dbReference type="GO" id="GO:0005829">
    <property type="term" value="C:cytosol"/>
    <property type="evidence" value="ECO:0007669"/>
    <property type="project" value="TreeGrafter"/>
</dbReference>
<proteinExistence type="inferred from homology"/>
<keyword evidence="9 12" id="KW-0067">ATP-binding</keyword>
<dbReference type="Gene3D" id="3.30.1490.80">
    <property type="match status" value="1"/>
</dbReference>
<feature type="binding site" evidence="13">
    <location>
        <position position="476"/>
    </location>
    <ligand>
        <name>substrate</name>
    </ligand>
</feature>
<evidence type="ECO:0000256" key="8">
    <source>
        <dbReference type="ARBA" id="ARBA00022741"/>
    </source>
</evidence>
<dbReference type="InterPro" id="IPR014709">
    <property type="entry name" value="Glutathione_synthase_C_euk"/>
</dbReference>
<dbReference type="OrthoDB" id="2020073at2759"/>
<evidence type="ECO:0000256" key="7">
    <source>
        <dbReference type="ARBA" id="ARBA00022723"/>
    </source>
</evidence>
<evidence type="ECO:0000259" key="15">
    <source>
        <dbReference type="Pfam" id="PF03199"/>
    </source>
</evidence>
<dbReference type="InterPro" id="IPR005615">
    <property type="entry name" value="Glutathione_synthase"/>
</dbReference>
<feature type="binding site" evidence="13">
    <location>
        <begin position="388"/>
        <end position="397"/>
    </location>
    <ligand>
        <name>ATP</name>
        <dbReference type="ChEBI" id="CHEBI:30616"/>
    </ligand>
</feature>
<comment type="pathway">
    <text evidence="1 12">Sulfur metabolism; glutathione biosynthesis; glutathione from L-cysteine and L-glutamate: step 2/2.</text>
</comment>
<dbReference type="InterPro" id="IPR014049">
    <property type="entry name" value="Glutathione_synthase_N_euk"/>
</dbReference>
<evidence type="ECO:0000256" key="4">
    <source>
        <dbReference type="ARBA" id="ARBA00020821"/>
    </source>
</evidence>
<feature type="binding site" evidence="13">
    <location>
        <position position="169"/>
    </location>
    <ligand>
        <name>ATP</name>
        <dbReference type="ChEBI" id="CHEBI:30616"/>
    </ligand>
</feature>
<dbReference type="InterPro" id="IPR037013">
    <property type="entry name" value="GSH-S_sub-bd_sf"/>
</dbReference>
<feature type="binding site" evidence="13">
    <location>
        <position position="335"/>
    </location>
    <ligand>
        <name>ATP</name>
        <dbReference type="ChEBI" id="CHEBI:30616"/>
    </ligand>
</feature>
<sequence length="511" mass="57536">MKLCLHSTECLNFRLRLCLFSKMNCRKGAICKVIGESVDDWSSLASECQDYAECCGFLIRKKGNDDQQTTIMGSMTLFPTKYPKSMYNKALAVQSAYNELYHKVANDYDFLKEALMGTAAADDFVQRQLELYDTVHREGPAALFSLAIVRSDYMYECTDGFNFKLGQIEFNTMASSMAAVSTKVGKVHRYMARILEDPCLYNGDSYPVNDAVPAIADSIIKAWLLYSNPKAVVMFVLGKKDSNFADIRSIEYAILERNPDVKVVMKTADALQKTSFLNEDKRLIIDDNIEVALVYYRSLYAPNGMTEEFWNLRLLIERSKAIKCPSIPYQLAGTKKVQQELSRPGVVERYLSPEKAAQVRSTFVGLYSLKNKEVVEAAKANPHRYVLKPQREGGGNNTYGEDIVAKLHEIERLGESDAYILMERIQPTKQYNCKLNGIVGNYCRCEPTVSELGIYGAIIGNEDEISYNTTAGYLLRTKLQHVDEGGFCAGYSAIDTPYLLSDEDMLKEIGE</sequence>
<dbReference type="Gene3D" id="3.30.1490.50">
    <property type="match status" value="1"/>
</dbReference>
<dbReference type="GO" id="GO:0043295">
    <property type="term" value="F:glutathione binding"/>
    <property type="evidence" value="ECO:0007669"/>
    <property type="project" value="UniProtKB-UniRule"/>
</dbReference>
<feature type="binding site" evidence="13">
    <location>
        <position position="478"/>
    </location>
    <ligand>
        <name>ATP</name>
        <dbReference type="ChEBI" id="CHEBI:30616"/>
    </ligand>
</feature>
<evidence type="ECO:0000313" key="17">
    <source>
        <dbReference type="Proteomes" id="UP000593567"/>
    </source>
</evidence>
<feature type="binding site" evidence="14">
    <location>
        <position position="171"/>
    </location>
    <ligand>
        <name>Mg(2+)</name>
        <dbReference type="ChEBI" id="CHEBI:18420"/>
    </ligand>
</feature>
<keyword evidence="6 12" id="KW-0317">Glutathione biosynthesis</keyword>
<dbReference type="PIRSF" id="PIRSF001558">
    <property type="entry name" value="GSHase"/>
    <property type="match status" value="1"/>
</dbReference>
<dbReference type="PANTHER" id="PTHR11130:SF0">
    <property type="entry name" value="GLUTATHIONE SYNTHETASE"/>
    <property type="match status" value="1"/>
</dbReference>
<keyword evidence="7 12" id="KW-0479">Metal-binding</keyword>
<name>A0A7J7J846_BUGNE</name>
<dbReference type="GO" id="GO:0004363">
    <property type="term" value="F:glutathione synthase activity"/>
    <property type="evidence" value="ECO:0007669"/>
    <property type="project" value="UniProtKB-UniRule"/>
</dbReference>
<evidence type="ECO:0000256" key="1">
    <source>
        <dbReference type="ARBA" id="ARBA00004965"/>
    </source>
</evidence>
<reference evidence="16" key="1">
    <citation type="submission" date="2020-06" db="EMBL/GenBank/DDBJ databases">
        <title>Draft genome of Bugula neritina, a colonial animal packing powerful symbionts and potential medicines.</title>
        <authorList>
            <person name="Rayko M."/>
        </authorList>
    </citation>
    <scope>NUCLEOTIDE SEQUENCE [LARGE SCALE GENOMIC DNA]</scope>
    <source>
        <strain evidence="16">Kwan_BN1</strain>
    </source>
</reference>
<evidence type="ECO:0000313" key="16">
    <source>
        <dbReference type="EMBL" id="KAF6022213.1"/>
    </source>
</evidence>
<evidence type="ECO:0000256" key="3">
    <source>
        <dbReference type="ARBA" id="ARBA00012214"/>
    </source>
</evidence>
<evidence type="ECO:0000256" key="14">
    <source>
        <dbReference type="PIRSR" id="PIRSR001558-2"/>
    </source>
</evidence>
<dbReference type="Proteomes" id="UP000593567">
    <property type="component" value="Unassembled WGS sequence"/>
</dbReference>
<evidence type="ECO:0000256" key="11">
    <source>
        <dbReference type="ARBA" id="ARBA00048871"/>
    </source>
</evidence>
<organism evidence="16 17">
    <name type="scientific">Bugula neritina</name>
    <name type="common">Brown bryozoan</name>
    <name type="synonym">Sertularia neritina</name>
    <dbReference type="NCBI Taxonomy" id="10212"/>
    <lineage>
        <taxon>Eukaryota</taxon>
        <taxon>Metazoa</taxon>
        <taxon>Spiralia</taxon>
        <taxon>Lophotrochozoa</taxon>
        <taxon>Bryozoa</taxon>
        <taxon>Gymnolaemata</taxon>
        <taxon>Cheilostomatida</taxon>
        <taxon>Flustrina</taxon>
        <taxon>Buguloidea</taxon>
        <taxon>Bugulidae</taxon>
        <taxon>Bugula</taxon>
    </lineage>
</organism>
<feature type="binding site" evidence="13">
    <location>
        <position position="399"/>
    </location>
    <ligand>
        <name>ATP</name>
        <dbReference type="ChEBI" id="CHEBI:30616"/>
    </ligand>
</feature>
<dbReference type="NCBIfam" id="TIGR01986">
    <property type="entry name" value="glut_syn_euk"/>
    <property type="match status" value="1"/>
</dbReference>
<accession>A0A7J7J846</accession>
<gene>
    <name evidence="16" type="ORF">EB796_019475</name>
</gene>
<feature type="domain" description="Glutathione synthase substrate-binding" evidence="15">
    <location>
        <begin position="231"/>
        <end position="332"/>
    </location>
</feature>
<evidence type="ECO:0000256" key="12">
    <source>
        <dbReference type="PIRNR" id="PIRNR001558"/>
    </source>
</evidence>
<evidence type="ECO:0000256" key="6">
    <source>
        <dbReference type="ARBA" id="ARBA00022684"/>
    </source>
</evidence>
<evidence type="ECO:0000256" key="2">
    <source>
        <dbReference type="ARBA" id="ARBA00010385"/>
    </source>
</evidence>
<dbReference type="GO" id="GO:0005524">
    <property type="term" value="F:ATP binding"/>
    <property type="evidence" value="ECO:0007669"/>
    <property type="project" value="UniProtKB-UniRule"/>
</dbReference>
<feature type="binding site" evidence="13">
    <location>
        <begin position="422"/>
        <end position="425"/>
    </location>
    <ligand>
        <name>ATP</name>
        <dbReference type="ChEBI" id="CHEBI:30616"/>
    </ligand>
</feature>
<feature type="binding site" evidence="13">
    <location>
        <position position="484"/>
    </location>
    <ligand>
        <name>ATP</name>
        <dbReference type="ChEBI" id="CHEBI:30616"/>
    </ligand>
</feature>
<evidence type="ECO:0000256" key="9">
    <source>
        <dbReference type="ARBA" id="ARBA00022840"/>
    </source>
</evidence>
<dbReference type="GO" id="GO:0000287">
    <property type="term" value="F:magnesium ion binding"/>
    <property type="evidence" value="ECO:0007669"/>
    <property type="project" value="UniProtKB-UniRule"/>
</dbReference>
<feature type="binding site" evidence="14">
    <location>
        <position position="392"/>
    </location>
    <ligand>
        <name>Mg(2+)</name>
        <dbReference type="ChEBI" id="CHEBI:18420"/>
    </ligand>
</feature>
<dbReference type="SUPFAM" id="SSF52440">
    <property type="entry name" value="PreATP-grasp domain"/>
    <property type="match status" value="1"/>
</dbReference>
<dbReference type="Pfam" id="PF03917">
    <property type="entry name" value="GSH_synth_ATP"/>
    <property type="match status" value="1"/>
</dbReference>
<keyword evidence="10 12" id="KW-0460">Magnesium</keyword>
<dbReference type="EMBL" id="VXIV02002880">
    <property type="protein sequence ID" value="KAF6022213.1"/>
    <property type="molecule type" value="Genomic_DNA"/>
</dbReference>
<dbReference type="Gene3D" id="1.10.1080.10">
    <property type="entry name" value="Glutathione Synthetase, Chain A, domain 3"/>
    <property type="match status" value="1"/>
</dbReference>
<dbReference type="UniPathway" id="UPA00142">
    <property type="reaction ID" value="UER00210"/>
</dbReference>
<dbReference type="Gene3D" id="3.30.470.20">
    <property type="entry name" value="ATP-grasp fold, B domain"/>
    <property type="match status" value="1"/>
</dbReference>
<feature type="binding site" evidence="13">
    <location>
        <position position="451"/>
    </location>
    <ligand>
        <name>ATP</name>
        <dbReference type="ChEBI" id="CHEBI:30616"/>
    </ligand>
</feature>
<dbReference type="InterPro" id="IPR016185">
    <property type="entry name" value="PreATP-grasp_dom_sf"/>
</dbReference>
<dbReference type="EC" id="6.3.2.3" evidence="3 12"/>
<evidence type="ECO:0000256" key="5">
    <source>
        <dbReference type="ARBA" id="ARBA00022598"/>
    </source>
</evidence>
<dbReference type="InterPro" id="IPR004887">
    <property type="entry name" value="GSH_synth_subst-bd"/>
</dbReference>
<comment type="cofactor">
    <cofactor evidence="12 14">
        <name>Mg(2+)</name>
        <dbReference type="ChEBI" id="CHEBI:18420"/>
    </cofactor>
    <text evidence="12 14">Binds 1 Mg(2+) ion per subunit.</text>
</comment>
<dbReference type="Pfam" id="PF03199">
    <property type="entry name" value="GSH_synthase"/>
    <property type="match status" value="1"/>
</dbReference>
<dbReference type="PANTHER" id="PTHR11130">
    <property type="entry name" value="GLUTATHIONE SYNTHETASE"/>
    <property type="match status" value="1"/>
</dbReference>
<protein>
    <recommendedName>
        <fullName evidence="4 12">Glutathione synthetase</fullName>
        <shortName evidence="12">GSH-S</shortName>
        <ecNumber evidence="3 12">6.3.2.3</ecNumber>
    </recommendedName>
</protein>
<keyword evidence="17" id="KW-1185">Reference proteome</keyword>
<dbReference type="InterPro" id="IPR014042">
    <property type="entry name" value="Glutathione_synthase_a-hlx"/>
</dbReference>
<comment type="catalytic activity">
    <reaction evidence="11">
        <text>gamma-L-glutamyl-L-cysteine + glycine + ATP = glutathione + ADP + phosphate + H(+)</text>
        <dbReference type="Rhea" id="RHEA:13557"/>
        <dbReference type="ChEBI" id="CHEBI:15378"/>
        <dbReference type="ChEBI" id="CHEBI:30616"/>
        <dbReference type="ChEBI" id="CHEBI:43474"/>
        <dbReference type="ChEBI" id="CHEBI:57305"/>
        <dbReference type="ChEBI" id="CHEBI:57925"/>
        <dbReference type="ChEBI" id="CHEBI:58173"/>
        <dbReference type="ChEBI" id="CHEBI:456216"/>
        <dbReference type="EC" id="6.3.2.3"/>
    </reaction>
    <physiologicalReaction direction="left-to-right" evidence="11">
        <dbReference type="Rhea" id="RHEA:13558"/>
    </physiologicalReaction>
</comment>
<comment type="similarity">
    <text evidence="2 12">Belongs to the eukaryotic GSH synthase family.</text>
</comment>
<dbReference type="FunFam" id="3.30.1490.50:FF:000002">
    <property type="entry name" value="Glutathione synthetase"/>
    <property type="match status" value="1"/>
</dbReference>
<keyword evidence="5 12" id="KW-0436">Ligase</keyword>
<keyword evidence="8 12" id="KW-0547">Nucleotide-binding</keyword>
<dbReference type="AlphaFoldDB" id="A0A7J7J846"/>
<dbReference type="SUPFAM" id="SSF56059">
    <property type="entry name" value="Glutathione synthetase ATP-binding domain-like"/>
    <property type="match status" value="1"/>
</dbReference>
<comment type="caution">
    <text evidence="16">The sequence shown here is derived from an EMBL/GenBank/DDBJ whole genome shotgun (WGS) entry which is preliminary data.</text>
</comment>
<dbReference type="Gene3D" id="3.40.50.1760">
    <property type="entry name" value="Glutathione synthase, substrate-binding domain superfamily, eukaryotic"/>
    <property type="match status" value="1"/>
</dbReference>
<evidence type="ECO:0000256" key="13">
    <source>
        <dbReference type="PIRSR" id="PIRSR001558-1"/>
    </source>
</evidence>
<evidence type="ECO:0000256" key="10">
    <source>
        <dbReference type="ARBA" id="ARBA00022842"/>
    </source>
</evidence>
<feature type="binding site" evidence="14">
    <location>
        <position position="169"/>
    </location>
    <ligand>
        <name>Mg(2+)</name>
        <dbReference type="ChEBI" id="CHEBI:18420"/>
    </ligand>
</feature>